<evidence type="ECO:0000313" key="1">
    <source>
        <dbReference type="EMBL" id="RZU00938.1"/>
    </source>
</evidence>
<keyword evidence="2" id="KW-1185">Reference proteome</keyword>
<dbReference type="Gene3D" id="3.40.50.1820">
    <property type="entry name" value="alpha/beta hydrolase"/>
    <property type="match status" value="1"/>
</dbReference>
<dbReference type="EMBL" id="SHKP01000005">
    <property type="protein sequence ID" value="RZU00938.1"/>
    <property type="molecule type" value="Genomic_DNA"/>
</dbReference>
<evidence type="ECO:0008006" key="3">
    <source>
        <dbReference type="Google" id="ProtNLM"/>
    </source>
</evidence>
<accession>A0A4Q7VWV9</accession>
<dbReference type="AlphaFoldDB" id="A0A4Q7VWV9"/>
<dbReference type="InterPro" id="IPR010662">
    <property type="entry name" value="RBBP9/YdeN"/>
</dbReference>
<dbReference type="RefSeq" id="WP_130431361.1">
    <property type="nucleotide sequence ID" value="NZ_SHKP01000005.1"/>
</dbReference>
<dbReference type="SUPFAM" id="SSF53474">
    <property type="entry name" value="alpha/beta-Hydrolases"/>
    <property type="match status" value="1"/>
</dbReference>
<gene>
    <name evidence="1" type="ORF">EV670_1651</name>
</gene>
<comment type="caution">
    <text evidence="1">The sequence shown here is derived from an EMBL/GenBank/DDBJ whole genome shotgun (WGS) entry which is preliminary data.</text>
</comment>
<dbReference type="GO" id="GO:0016787">
    <property type="term" value="F:hydrolase activity"/>
    <property type="evidence" value="ECO:0007669"/>
    <property type="project" value="InterPro"/>
</dbReference>
<protein>
    <recommendedName>
        <fullName evidence="3">Alpha/beta hydrolase</fullName>
    </recommendedName>
</protein>
<dbReference type="OrthoDB" id="9804993at2"/>
<sequence>MHSAGRVRLLIVPGLHGSGPDHWQSRLQARSPGALRVEQADWSVADMARWSARIEAALASDQRAQWIAVAHSFGCLALAHHGLLAVGRSRLRGALLVAPADPRRFGCEDQLPAGALPFPSLLVGSRNDPWLRFEDARGFARRWGSGFIDLGAAGHVNPASGYGAWPGIARLVERERQRLAALERPQRASALEWDFAV</sequence>
<organism evidence="1 2">
    <name type="scientific">Rivibacter subsaxonicus</name>
    <dbReference type="NCBI Taxonomy" id="457575"/>
    <lineage>
        <taxon>Bacteria</taxon>
        <taxon>Pseudomonadati</taxon>
        <taxon>Pseudomonadota</taxon>
        <taxon>Betaproteobacteria</taxon>
        <taxon>Burkholderiales</taxon>
        <taxon>Rivibacter</taxon>
    </lineage>
</organism>
<dbReference type="Proteomes" id="UP000293671">
    <property type="component" value="Unassembled WGS sequence"/>
</dbReference>
<proteinExistence type="predicted"/>
<evidence type="ECO:0000313" key="2">
    <source>
        <dbReference type="Proteomes" id="UP000293671"/>
    </source>
</evidence>
<name>A0A4Q7VWV9_9BURK</name>
<dbReference type="Pfam" id="PF06821">
    <property type="entry name" value="Ser_hydrolase"/>
    <property type="match status" value="1"/>
</dbReference>
<reference evidence="1 2" key="1">
    <citation type="submission" date="2019-02" db="EMBL/GenBank/DDBJ databases">
        <title>Genomic Encyclopedia of Type Strains, Phase IV (KMG-IV): sequencing the most valuable type-strain genomes for metagenomic binning, comparative biology and taxonomic classification.</title>
        <authorList>
            <person name="Goeker M."/>
        </authorList>
    </citation>
    <scope>NUCLEOTIDE SEQUENCE [LARGE SCALE GENOMIC DNA]</scope>
    <source>
        <strain evidence="1 2">DSM 19570</strain>
    </source>
</reference>
<dbReference type="InterPro" id="IPR029058">
    <property type="entry name" value="AB_hydrolase_fold"/>
</dbReference>